<evidence type="ECO:0000256" key="3">
    <source>
        <dbReference type="ARBA" id="ARBA00022737"/>
    </source>
</evidence>
<feature type="region of interest" description="Disordered" evidence="14">
    <location>
        <begin position="945"/>
        <end position="1044"/>
    </location>
</feature>
<feature type="region of interest" description="Disordered" evidence="14">
    <location>
        <begin position="41"/>
        <end position="225"/>
    </location>
</feature>
<evidence type="ECO:0000256" key="9">
    <source>
        <dbReference type="ARBA" id="ARBA00023163"/>
    </source>
</evidence>
<feature type="region of interest" description="Disordered" evidence="14">
    <location>
        <begin position="1812"/>
        <end position="1852"/>
    </location>
</feature>
<feature type="DNA-binding region" description="Homeobox" evidence="12">
    <location>
        <begin position="2112"/>
        <end position="2171"/>
    </location>
</feature>
<comment type="subcellular location">
    <subcellularLocation>
        <location evidence="1 12 13">Nucleus</location>
    </subcellularLocation>
</comment>
<evidence type="ECO:0000256" key="7">
    <source>
        <dbReference type="ARBA" id="ARBA00023125"/>
    </source>
</evidence>
<feature type="region of interest" description="Disordered" evidence="14">
    <location>
        <begin position="804"/>
        <end position="872"/>
    </location>
</feature>
<evidence type="ECO:0000256" key="10">
    <source>
        <dbReference type="ARBA" id="ARBA00023242"/>
    </source>
</evidence>
<feature type="compositionally biased region" description="Polar residues" evidence="14">
    <location>
        <begin position="2092"/>
        <end position="2103"/>
    </location>
</feature>
<feature type="compositionally biased region" description="Acidic residues" evidence="14">
    <location>
        <begin position="1143"/>
        <end position="1155"/>
    </location>
</feature>
<evidence type="ECO:0000313" key="17">
    <source>
        <dbReference type="EMBL" id="CAK6951152.1"/>
    </source>
</evidence>
<feature type="domain" description="Homeobox" evidence="15">
    <location>
        <begin position="2110"/>
        <end position="2170"/>
    </location>
</feature>
<dbReference type="InterPro" id="IPR017970">
    <property type="entry name" value="Homeobox_CS"/>
</dbReference>
<feature type="region of interest" description="Disordered" evidence="14">
    <location>
        <begin position="258"/>
        <end position="323"/>
    </location>
</feature>
<dbReference type="InterPro" id="IPR051968">
    <property type="entry name" value="ZnFinger_Homeobox_TR"/>
</dbReference>
<dbReference type="SUPFAM" id="SSF46689">
    <property type="entry name" value="Homeodomain-like"/>
    <property type="match status" value="4"/>
</dbReference>
<feature type="DNA-binding region" description="Homeobox" evidence="12">
    <location>
        <begin position="2757"/>
        <end position="2816"/>
    </location>
</feature>
<name>A0AAV1MWW3_SCOSC</name>
<organism evidence="17 18">
    <name type="scientific">Scomber scombrus</name>
    <name type="common">Atlantic mackerel</name>
    <name type="synonym">Scomber vernalis</name>
    <dbReference type="NCBI Taxonomy" id="13677"/>
    <lineage>
        <taxon>Eukaryota</taxon>
        <taxon>Metazoa</taxon>
        <taxon>Chordata</taxon>
        <taxon>Craniata</taxon>
        <taxon>Vertebrata</taxon>
        <taxon>Euteleostomi</taxon>
        <taxon>Actinopterygii</taxon>
        <taxon>Neopterygii</taxon>
        <taxon>Teleostei</taxon>
        <taxon>Neoteleostei</taxon>
        <taxon>Acanthomorphata</taxon>
        <taxon>Pelagiaria</taxon>
        <taxon>Scombriformes</taxon>
        <taxon>Scombridae</taxon>
        <taxon>Scomber</taxon>
    </lineage>
</organism>
<evidence type="ECO:0000256" key="4">
    <source>
        <dbReference type="ARBA" id="ARBA00022771"/>
    </source>
</evidence>
<feature type="compositionally biased region" description="Basic and acidic residues" evidence="14">
    <location>
        <begin position="2523"/>
        <end position="2533"/>
    </location>
</feature>
<feature type="compositionally biased region" description="Polar residues" evidence="14">
    <location>
        <begin position="314"/>
        <end position="323"/>
    </location>
</feature>
<dbReference type="Gene3D" id="1.10.10.60">
    <property type="entry name" value="Homeodomain-like"/>
    <property type="match status" value="4"/>
</dbReference>
<dbReference type="PROSITE" id="PS50071">
    <property type="entry name" value="HOMEOBOX_2"/>
    <property type="match status" value="4"/>
</dbReference>
<feature type="region of interest" description="Disordered" evidence="14">
    <location>
        <begin position="1476"/>
        <end position="1579"/>
    </location>
</feature>
<feature type="compositionally biased region" description="Low complexity" evidence="14">
    <location>
        <begin position="115"/>
        <end position="131"/>
    </location>
</feature>
<dbReference type="Gene3D" id="3.30.160.60">
    <property type="entry name" value="Classic Zinc Finger"/>
    <property type="match status" value="3"/>
</dbReference>
<feature type="region of interest" description="Disordered" evidence="14">
    <location>
        <begin position="1304"/>
        <end position="1349"/>
    </location>
</feature>
<feature type="compositionally biased region" description="Pro residues" evidence="14">
    <location>
        <begin position="189"/>
        <end position="201"/>
    </location>
</feature>
<feature type="DNA-binding region" description="Homeobox" evidence="12">
    <location>
        <begin position="2535"/>
        <end position="2594"/>
    </location>
</feature>
<evidence type="ECO:0000313" key="18">
    <source>
        <dbReference type="Proteomes" id="UP001314229"/>
    </source>
</evidence>
<dbReference type="SMART" id="SM00355">
    <property type="entry name" value="ZnF_C2H2"/>
    <property type="match status" value="14"/>
</dbReference>
<dbReference type="InterPro" id="IPR013087">
    <property type="entry name" value="Znf_C2H2_type"/>
</dbReference>
<feature type="compositionally biased region" description="Basic and acidic residues" evidence="14">
    <location>
        <begin position="1678"/>
        <end position="1694"/>
    </location>
</feature>
<dbReference type="SUPFAM" id="SSF57667">
    <property type="entry name" value="beta-beta-alpha zinc fingers"/>
    <property type="match status" value="3"/>
</dbReference>
<feature type="compositionally biased region" description="Low complexity" evidence="14">
    <location>
        <begin position="1313"/>
        <end position="1335"/>
    </location>
</feature>
<feature type="compositionally biased region" description="Low complexity" evidence="14">
    <location>
        <begin position="163"/>
        <end position="172"/>
    </location>
</feature>
<proteinExistence type="predicted"/>
<keyword evidence="2" id="KW-0479">Metal-binding</keyword>
<evidence type="ECO:0000256" key="12">
    <source>
        <dbReference type="PROSITE-ProRule" id="PRU00108"/>
    </source>
</evidence>
<dbReference type="CDD" id="cd00086">
    <property type="entry name" value="homeodomain"/>
    <property type="match status" value="4"/>
</dbReference>
<feature type="region of interest" description="Disordered" evidence="14">
    <location>
        <begin position="2811"/>
        <end position="2840"/>
    </location>
</feature>
<feature type="domain" description="Homeobox" evidence="15">
    <location>
        <begin position="2533"/>
        <end position="2593"/>
    </location>
</feature>
<keyword evidence="3" id="KW-0677">Repeat</keyword>
<dbReference type="GO" id="GO:0045664">
    <property type="term" value="P:regulation of neuron differentiation"/>
    <property type="evidence" value="ECO:0007669"/>
    <property type="project" value="TreeGrafter"/>
</dbReference>
<dbReference type="InterPro" id="IPR036236">
    <property type="entry name" value="Znf_C2H2_sf"/>
</dbReference>
<keyword evidence="18" id="KW-1185">Reference proteome</keyword>
<feature type="compositionally biased region" description="Acidic residues" evidence="14">
    <location>
        <begin position="2706"/>
        <end position="2720"/>
    </location>
</feature>
<dbReference type="GO" id="GO:0000981">
    <property type="term" value="F:DNA-binding transcription factor activity, RNA polymerase II-specific"/>
    <property type="evidence" value="ECO:0007669"/>
    <property type="project" value="InterPro"/>
</dbReference>
<dbReference type="PANTHER" id="PTHR45891:SF1">
    <property type="entry name" value="ZINC FINGER HOMEOBOX PROTEIN 2"/>
    <property type="match status" value="1"/>
</dbReference>
<keyword evidence="8 12" id="KW-0371">Homeobox</keyword>
<feature type="compositionally biased region" description="Basic and acidic residues" evidence="14">
    <location>
        <begin position="66"/>
        <end position="87"/>
    </location>
</feature>
<feature type="region of interest" description="Disordered" evidence="14">
    <location>
        <begin position="1761"/>
        <end position="1781"/>
    </location>
</feature>
<feature type="compositionally biased region" description="Low complexity" evidence="14">
    <location>
        <begin position="1198"/>
        <end position="1210"/>
    </location>
</feature>
<feature type="compositionally biased region" description="Polar residues" evidence="14">
    <location>
        <begin position="2511"/>
        <end position="2520"/>
    </location>
</feature>
<feature type="compositionally biased region" description="Pro residues" evidence="14">
    <location>
        <begin position="1024"/>
        <end position="1033"/>
    </location>
</feature>
<dbReference type="SMART" id="SM00451">
    <property type="entry name" value="ZnF_U1"/>
    <property type="match status" value="4"/>
</dbReference>
<feature type="domain" description="C2H2-type" evidence="16">
    <location>
        <begin position="1277"/>
        <end position="1306"/>
    </location>
</feature>
<feature type="region of interest" description="Disordered" evidence="14">
    <location>
        <begin position="1662"/>
        <end position="1694"/>
    </location>
</feature>
<dbReference type="EMBL" id="CAWUFR010000005">
    <property type="protein sequence ID" value="CAK6951152.1"/>
    <property type="molecule type" value="Genomic_DNA"/>
</dbReference>
<accession>A0AAV1MWW3</accession>
<feature type="compositionally biased region" description="Polar residues" evidence="14">
    <location>
        <begin position="148"/>
        <end position="157"/>
    </location>
</feature>
<evidence type="ECO:0000256" key="1">
    <source>
        <dbReference type="ARBA" id="ARBA00004123"/>
    </source>
</evidence>
<sequence length="2840" mass="312782">MDSGEGGGGDGGGGEERDADLSPQALSLPLLTLAVIPEQGSSSYTSAVAPAKEPLTLPQQEEEGAEGSRGREETQGGEQKERSRHSQENGTCQKQGMKEDFGEGYLSGQKEEVGEVPVGVGEVTVTGGLPEALSSRGGEEETEEEEAISNQSQTKSKCSLLPQQSQHSSSSSTAKASGTLDSKIAASPKPSPTPSTSPKPSPFLSTSPKHFTCPSSSSALLSETEVEGIKGDQGLISGFPQSFKSQQSTLAFPLVGTEPASIPAEDDGPSGVPHSSISDGDGAKAPEPNDRQLETEVDDERDKEEEQKEAVLKNLNQDLSPNSLTSHMTIMHSRNSCKTLKCPKCNWHYKSQHTLQVHMKEKHPETGGQCVCGATGGKCVCGGATRGVCGYCSSGKPHPRLARGETYACGYKPYRCEVCDYATSSKGNLSIHMQSDKHLNNVQNGGHSNGHMHTSHITNNSSSSNGHTVDEPTYKLPLSIPTPTTQPAKLTPPAHSHSHGKRWRCDVCDYETSIARNLRIHTTSEKHTHNMLRLQRGYYLSHCRSLAPQLKHLQNTGGELSLNMQLTSQQVAEQPVTLGSTLTPSPSPSPSPPPAPSLSPTGPLSQGVFQCLVCSCFSSDSLESVEQHLNTPRSLPQSEWCSLVTGGCHCRLCGYTTPLRANFSLHCQTDRHRTRYQLAAHLQEGGDRGQEGAALIAKGNPVQLRCNLCDYVTSSLEKLRGHSLSSHHEASVRVYQFLQQYDGEVDGGSWLFHCLLCNHSSSSKLQVLKHSQTPTHQQREGLLQLQPMGGEELAAIFTIRKSPDGVTGEFSDDMETSSEITTGPLDQTKDTLNLGSEQISKKTEDTRGEEREKRESLPSVKRPLSGCGEMENSISTKRPRIHQQNENQQTAQCPLCQVKVPYVHLRQHLTHVHSVAQDCVEKLISVVTPSMEQPQPQLETELQTYSRTDDTQKNNNIKNDNANSFNTADSVASFDSQKNKGISRENTEGDVAAPKDVTALLTPPLEDNTTHPSNGRLVPQSPTQTPPSSPPTSPTSDLPPLSDRHGYRFRCSRCSLAFPTQEKLQLHWQYHAMRAATECPLCSRQCRSQEALQRHMQNTHSQLDNTQGQNTLLPPHTAQYMENNKNSVHQDFSLSPQVGQEAGEGEDEETEEDALGLEGKEEQKEEVKIKEKDIAGHVDGAEDDLIEPEKGPHEEIISEPSSSSPFKKSSNPTMDRYLDPSRPYKCTICSESFTQKTILLVHYNSVSHLHRARRALQDSGTGVAAPEAPRGPDPRPYRCRLCGVGYSQSSTLDIHLRSVLHQTRARAAQNPGPQTSASSVATSVSVPTTATQAATTREETSKSLPFTKRPDIVSSSTSLLGLAAEAQPTLSSPVDSQQAKTRVAELLASRNQLMLIQQQQQLAQAQAQAQLQHTALLQSQMMQHLPIGPDNLLQQHFSLAPDNLLSLQQHLLLPFYFAGDMTFNPELAIKSLEVSQSESASSTPKEHVKTEAKRESLPQTDEKHLQRKSSYSTVLQPKDHIQFDTRVETGSSGSTTNRTEKESSTSLEEEKEHMPVHTVKKESQTEERDSSSFNPLGLQCPPPRVPYAAVNGEPLRALLQSYGYELALQYLQSRHRHQQQIVTQMISDKQVCSHMNKMEVYSEEEKDEFSKLQAGKVEACHKGDTKGVQDNGGIDSLSQEKRQNNQEKSANKEKGCCGIGEKCSDCGKFFSDAMILKSHQEYIHRMMIPTAALERFSREYRLQYDQMYPLTLPKLAENSTASNQAAVPATSSESEPVPEPVKAQVKNIATSPANSVSDSVTKTCAEATDLTLTAPAPSPPVSPSQPQTFPQQDAPIPSTSATATSQTTSPAKAMPLSLSKIPMLPLSLPHLPLPSLNLPKFPLPPIPFPMELPLLPPVVMQSVALQPQSWIDSSVNPELAKLYQTQLNPALLGQQPQLSPALLAQQPQFSPALLGQPPQLNPALLGQQSQPSPSQTGQQPQVSPTILEQSQCKRTRTRISEEQLTVLRKHFDINTLPGDDNINEMSALSGLPHKVIKHWFRNTLFKERQRDKDSPYNFNNPPTITLEESREEAAQNQPLSLSPSSLSPGLPVNTSPQPQTTDLQRGEPHRGRRSSRTRFTEKQLETLQRVFEATPYPREEEYDRLSALLSLPNRIIVVWFQNARQRARKSQDRGTDDGLEGINQLGNAHRHRNGDYKNDGDNEDNSCGDEGQSDSQNENSMDLTYEYYTHPESPVIDYSTHCTENEHLTAKGEPAPVMRKQEDKTISPQANKSPATVQIQNGISNTETQHKEIVQAIQTVSSPQAEVQLKLEDTLERPQPRSSSSSQKIVPLTPSISDASRGHAHSPPSDPVVEKPNDTSSSLHSAPESERSHTRHLEVTSGPSTETQPQNQLQPQTQAQFQCSLCPMSLPSFQLWQEHQTRHLLAAQSQVQLLHSGFADRTMPYMMLHSNHTLMASQMLSGAMSQMHPNPAHTMISHLNNIQIKNTLSDHSSNTLNSLSQSSLTPMKQSSKLLSETSFEGQRCGREVEEEHRRDKRQRTTITPEQLEVLYQRYSLDSNPTRGVLEGIARDVGLTRRVVQVWFQNTRARERKGQFRSMGPGSSFTLGLNHLRCPFCRALFKVKSALDAHMRSRHWAEAERAGYNLSMSNGSNGQMGMAMSSFMDKPGPSISCNPIPNPGYIISNKDLAVKPTVTSLSSTTDLNHPEEDDDFDEEDEEYPCEEGSSMADQGSPGPEGSGGPSFDWGETQTLQQHQHQQQRQRTQMSHFQVLQLRDFYRSHRTPNRHECEALGQELGLPHRVVQVWFQNARAKEKRARSLSSDSAEREQAELTAGAGERDRA</sequence>
<feature type="region of interest" description="Disordered" evidence="14">
    <location>
        <begin position="2694"/>
        <end position="2765"/>
    </location>
</feature>
<feature type="compositionally biased region" description="Low complexity" evidence="14">
    <location>
        <begin position="1824"/>
        <end position="1852"/>
    </location>
</feature>
<feature type="domain" description="Homeobox" evidence="15">
    <location>
        <begin position="2755"/>
        <end position="2815"/>
    </location>
</feature>
<evidence type="ECO:0000256" key="2">
    <source>
        <dbReference type="ARBA" id="ARBA00022723"/>
    </source>
</evidence>
<feature type="region of interest" description="Disordered" evidence="14">
    <location>
        <begin position="1137"/>
        <end position="1168"/>
    </location>
</feature>
<feature type="region of interest" description="Disordered" evidence="14">
    <location>
        <begin position="1952"/>
        <end position="1995"/>
    </location>
</feature>
<dbReference type="GO" id="GO:0008270">
    <property type="term" value="F:zinc ion binding"/>
    <property type="evidence" value="ECO:0007669"/>
    <property type="project" value="UniProtKB-KW"/>
</dbReference>
<dbReference type="InterPro" id="IPR009057">
    <property type="entry name" value="Homeodomain-like_sf"/>
</dbReference>
<feature type="compositionally biased region" description="Basic and acidic residues" evidence="14">
    <location>
        <begin position="2367"/>
        <end position="2378"/>
    </location>
</feature>
<evidence type="ECO:0000256" key="13">
    <source>
        <dbReference type="RuleBase" id="RU000682"/>
    </source>
</evidence>
<dbReference type="FunFam" id="3.30.160.60:FF:000081">
    <property type="entry name" value="Zinc finger homeobox protein 4"/>
    <property type="match status" value="1"/>
</dbReference>
<dbReference type="SMART" id="SM00389">
    <property type="entry name" value="HOX"/>
    <property type="match status" value="4"/>
</dbReference>
<feature type="region of interest" description="Disordered" evidence="14">
    <location>
        <begin position="2166"/>
        <end position="2218"/>
    </location>
</feature>
<keyword evidence="6" id="KW-0805">Transcription regulation</keyword>
<keyword evidence="7 12" id="KW-0238">DNA-binding</keyword>
<protein>
    <submittedName>
        <fullName evidence="17">Zinc finger homeobox protein 3-like</fullName>
    </submittedName>
</protein>
<comment type="caution">
    <text evidence="17">The sequence shown here is derived from an EMBL/GenBank/DDBJ whole genome shotgun (WGS) entry which is preliminary data.</text>
</comment>
<feature type="compositionally biased region" description="Basic and acidic residues" evidence="14">
    <location>
        <begin position="1484"/>
        <end position="1504"/>
    </location>
</feature>
<dbReference type="Pfam" id="PF00046">
    <property type="entry name" value="Homeodomain"/>
    <property type="match status" value="4"/>
</dbReference>
<feature type="compositionally biased region" description="Polar residues" evidence="14">
    <location>
        <begin position="1528"/>
        <end position="1537"/>
    </location>
</feature>
<dbReference type="GO" id="GO:0005634">
    <property type="term" value="C:nucleus"/>
    <property type="evidence" value="ECO:0007669"/>
    <property type="project" value="UniProtKB-SubCell"/>
</dbReference>
<evidence type="ECO:0000259" key="16">
    <source>
        <dbReference type="PROSITE" id="PS50157"/>
    </source>
</evidence>
<dbReference type="PROSITE" id="PS50157">
    <property type="entry name" value="ZINC_FINGER_C2H2_2"/>
    <property type="match status" value="7"/>
</dbReference>
<gene>
    <name evidence="17" type="ORF">FSCOSCO3_A007386</name>
</gene>
<feature type="domain" description="C2H2-type" evidence="16">
    <location>
        <begin position="1049"/>
        <end position="1076"/>
    </location>
</feature>
<feature type="domain" description="C2H2-type" evidence="16">
    <location>
        <begin position="1701"/>
        <end position="1729"/>
    </location>
</feature>
<feature type="domain" description="Homeobox" evidence="15">
    <location>
        <begin position="1990"/>
        <end position="2050"/>
    </location>
</feature>
<keyword evidence="4 11" id="KW-0863">Zinc-finger</keyword>
<feature type="region of interest" description="Disordered" evidence="14">
    <location>
        <begin position="570"/>
        <end position="601"/>
    </location>
</feature>
<dbReference type="Proteomes" id="UP001314229">
    <property type="component" value="Unassembled WGS sequence"/>
</dbReference>
<dbReference type="PANTHER" id="PTHR45891">
    <property type="entry name" value="ZINC FINGER HOMEOBOX PROTEIN"/>
    <property type="match status" value="1"/>
</dbReference>
<evidence type="ECO:0000256" key="5">
    <source>
        <dbReference type="ARBA" id="ARBA00022833"/>
    </source>
</evidence>
<feature type="compositionally biased region" description="Gly residues" evidence="14">
    <location>
        <begin position="1"/>
        <end position="12"/>
    </location>
</feature>
<keyword evidence="10 12" id="KW-0539">Nucleus</keyword>
<feature type="region of interest" description="Disordered" evidence="14">
    <location>
        <begin position="1"/>
        <end position="25"/>
    </location>
</feature>
<dbReference type="PROSITE" id="PS00027">
    <property type="entry name" value="HOMEOBOX_1"/>
    <property type="match status" value="2"/>
</dbReference>
<dbReference type="GO" id="GO:0000978">
    <property type="term" value="F:RNA polymerase II cis-regulatory region sequence-specific DNA binding"/>
    <property type="evidence" value="ECO:0007669"/>
    <property type="project" value="TreeGrafter"/>
</dbReference>
<feature type="compositionally biased region" description="Basic and acidic residues" evidence="14">
    <location>
        <begin position="839"/>
        <end position="856"/>
    </location>
</feature>
<feature type="compositionally biased region" description="Low complexity" evidence="14">
    <location>
        <begin position="2078"/>
        <end position="2091"/>
    </location>
</feature>
<dbReference type="InterPro" id="IPR003604">
    <property type="entry name" value="Matrin/U1-like-C_Znf_C2H2"/>
</dbReference>
<reference evidence="17 18" key="1">
    <citation type="submission" date="2024-01" db="EMBL/GenBank/DDBJ databases">
        <authorList>
            <person name="Alioto T."/>
            <person name="Alioto T."/>
            <person name="Gomez Garrido J."/>
        </authorList>
    </citation>
    <scope>NUCLEOTIDE SEQUENCE [LARGE SCALE GENOMIC DNA]</scope>
</reference>
<feature type="compositionally biased region" description="Basic and acidic residues" evidence="14">
    <location>
        <begin position="1158"/>
        <end position="1168"/>
    </location>
</feature>
<feature type="domain" description="C2H2-type" evidence="16">
    <location>
        <begin position="2611"/>
        <end position="2639"/>
    </location>
</feature>
<evidence type="ECO:0000259" key="15">
    <source>
        <dbReference type="PROSITE" id="PS50071"/>
    </source>
</evidence>
<feature type="DNA-binding region" description="Homeobox" evidence="12">
    <location>
        <begin position="1992"/>
        <end position="2051"/>
    </location>
</feature>
<feature type="compositionally biased region" description="Low complexity" evidence="14">
    <location>
        <begin position="954"/>
        <end position="966"/>
    </location>
</feature>
<feature type="compositionally biased region" description="Pro residues" evidence="14">
    <location>
        <begin position="585"/>
        <end position="597"/>
    </location>
</feature>
<evidence type="ECO:0000256" key="14">
    <source>
        <dbReference type="SAM" id="MobiDB-lite"/>
    </source>
</evidence>
<feature type="compositionally biased region" description="Polar residues" evidence="14">
    <location>
        <begin position="817"/>
        <end position="838"/>
    </location>
</feature>
<feature type="compositionally biased region" description="Basic and acidic residues" evidence="14">
    <location>
        <begin position="281"/>
        <end position="294"/>
    </location>
</feature>
<feature type="compositionally biased region" description="Basic and acidic residues" evidence="14">
    <location>
        <begin position="1538"/>
        <end position="1570"/>
    </location>
</feature>
<feature type="compositionally biased region" description="Basic and acidic residues" evidence="14">
    <location>
        <begin position="1517"/>
        <end position="1527"/>
    </location>
</feature>
<feature type="compositionally biased region" description="Polar residues" evidence="14">
    <location>
        <begin position="967"/>
        <end position="980"/>
    </location>
</feature>
<feature type="region of interest" description="Disordered" evidence="14">
    <location>
        <begin position="2313"/>
        <end position="2396"/>
    </location>
</feature>
<feature type="compositionally biased region" description="Low complexity" evidence="14">
    <location>
        <begin position="2747"/>
        <end position="2763"/>
    </location>
</feature>
<evidence type="ECO:0000256" key="11">
    <source>
        <dbReference type="PROSITE-ProRule" id="PRU00042"/>
    </source>
</evidence>
<feature type="domain" description="C2H2-type" evidence="16">
    <location>
        <begin position="1224"/>
        <end position="1255"/>
    </location>
</feature>
<keyword evidence="5" id="KW-0862">Zinc</keyword>
<feature type="domain" description="C2H2-type" evidence="16">
    <location>
        <begin position="1077"/>
        <end position="1105"/>
    </location>
</feature>
<feature type="domain" description="C2H2-type" evidence="16">
    <location>
        <begin position="414"/>
        <end position="443"/>
    </location>
</feature>
<feature type="compositionally biased region" description="Basic and acidic residues" evidence="14">
    <location>
        <begin position="1187"/>
        <end position="1196"/>
    </location>
</feature>
<keyword evidence="9" id="KW-0804">Transcription</keyword>
<evidence type="ECO:0000256" key="6">
    <source>
        <dbReference type="ARBA" id="ARBA00023015"/>
    </source>
</evidence>
<feature type="compositionally biased region" description="Polar residues" evidence="14">
    <location>
        <begin position="1761"/>
        <end position="1774"/>
    </location>
</feature>
<dbReference type="Pfam" id="PF24056">
    <property type="entry name" value="zf-C2H2_ZFHX3"/>
    <property type="match status" value="1"/>
</dbReference>
<dbReference type="FunFam" id="1.10.10.60:FF:000064">
    <property type="entry name" value="Zinc finger homeobox protein 4"/>
    <property type="match status" value="1"/>
</dbReference>
<dbReference type="InterPro" id="IPR001356">
    <property type="entry name" value="HD"/>
</dbReference>
<feature type="compositionally biased region" description="Low complexity" evidence="14">
    <location>
        <begin position="1966"/>
        <end position="1985"/>
    </location>
</feature>
<feature type="region of interest" description="Disordered" evidence="14">
    <location>
        <begin position="2511"/>
        <end position="2539"/>
    </location>
</feature>
<feature type="region of interest" description="Disordered" evidence="14">
    <location>
        <begin position="1183"/>
        <end position="1213"/>
    </location>
</feature>
<evidence type="ECO:0000256" key="8">
    <source>
        <dbReference type="ARBA" id="ARBA00023155"/>
    </source>
</evidence>
<feature type="region of interest" description="Disordered" evidence="14">
    <location>
        <begin position="2068"/>
        <end position="2123"/>
    </location>
</feature>
<dbReference type="PROSITE" id="PS00028">
    <property type="entry name" value="ZINC_FINGER_C2H2_1"/>
    <property type="match status" value="7"/>
</dbReference>